<dbReference type="RefSeq" id="WP_306389582.1">
    <property type="nucleotide sequence ID" value="NZ_JAVCAP010000015.1"/>
</dbReference>
<dbReference type="InterPro" id="IPR012902">
    <property type="entry name" value="N_methyl_site"/>
</dbReference>
<evidence type="ECO:0000313" key="3">
    <source>
        <dbReference type="Proteomes" id="UP001225906"/>
    </source>
</evidence>
<gene>
    <name evidence="2" type="ORF">Q9291_08345</name>
</gene>
<keyword evidence="3" id="KW-1185">Reference proteome</keyword>
<feature type="transmembrane region" description="Helical" evidence="1">
    <location>
        <begin position="24"/>
        <end position="47"/>
    </location>
</feature>
<dbReference type="NCBIfam" id="TIGR02532">
    <property type="entry name" value="IV_pilin_GFxxxE"/>
    <property type="match status" value="1"/>
</dbReference>
<evidence type="ECO:0000313" key="2">
    <source>
        <dbReference type="EMBL" id="MDP8567859.1"/>
    </source>
</evidence>
<organism evidence="2 3">
    <name type="scientific">Methylophilus aquaticus</name>
    <dbReference type="NCBI Taxonomy" id="1971610"/>
    <lineage>
        <taxon>Bacteria</taxon>
        <taxon>Pseudomonadati</taxon>
        <taxon>Pseudomonadota</taxon>
        <taxon>Betaproteobacteria</taxon>
        <taxon>Nitrosomonadales</taxon>
        <taxon>Methylophilaceae</taxon>
        <taxon>Methylophilus</taxon>
    </lineage>
</organism>
<keyword evidence="1" id="KW-0812">Transmembrane</keyword>
<protein>
    <submittedName>
        <fullName evidence="2">Type II secretion system protein</fullName>
    </submittedName>
</protein>
<dbReference type="Pfam" id="PF07963">
    <property type="entry name" value="N_methyl"/>
    <property type="match status" value="1"/>
</dbReference>
<dbReference type="InterPro" id="IPR045584">
    <property type="entry name" value="Pilin-like"/>
</dbReference>
<dbReference type="SUPFAM" id="SSF54523">
    <property type="entry name" value="Pili subunits"/>
    <property type="match status" value="1"/>
</dbReference>
<name>A0ABT9JTL8_9PROT</name>
<proteinExistence type="predicted"/>
<dbReference type="EMBL" id="JAVCAP010000015">
    <property type="protein sequence ID" value="MDP8567859.1"/>
    <property type="molecule type" value="Genomic_DNA"/>
</dbReference>
<accession>A0ABT9JTL8</accession>
<keyword evidence="1" id="KW-0472">Membrane</keyword>
<reference evidence="3" key="1">
    <citation type="journal article" date="2019" name="Int. J. Syst. Evol. Microbiol.">
        <title>The Global Catalogue of Microorganisms (GCM) 10K type strain sequencing project: providing services to taxonomists for standard genome sequencing and annotation.</title>
        <authorList>
            <consortium name="The Broad Institute Genomics Platform"/>
            <consortium name="The Broad Institute Genome Sequencing Center for Infectious Disease"/>
            <person name="Wu L."/>
            <person name="Ma J."/>
        </authorList>
    </citation>
    <scope>NUCLEOTIDE SEQUENCE [LARGE SCALE GENOMIC DNA]</scope>
    <source>
        <strain evidence="3">VKM B-3159</strain>
    </source>
</reference>
<comment type="caution">
    <text evidence="2">The sequence shown here is derived from an EMBL/GenBank/DDBJ whole genome shotgun (WGS) entry which is preliminary data.</text>
</comment>
<sequence length="249" mass="26969">MSNAYDQAPASAQRRTRFNGRQMLQGFTLLELAIAVVILSLLSGWLITPLRMHLSQAAYRETEQRLQIAQQALLGHAVIMHYLPCPDTDMPPDGWENVLANQSCHKDEGVLPWQQLSVPATDAWGRFFRYRADSTFTHHGVRFTISHAENASGIEVSGETGATTSIPSRPVAIVLSHGENGLGGIQSGAGQAYAMATAQSAAEIENADGDTSFVDQSQQHAAGSVYDDVLVMLSPKVLIATMVQAQRLP</sequence>
<dbReference type="Proteomes" id="UP001225906">
    <property type="component" value="Unassembled WGS sequence"/>
</dbReference>
<keyword evidence="1" id="KW-1133">Transmembrane helix</keyword>
<evidence type="ECO:0000256" key="1">
    <source>
        <dbReference type="SAM" id="Phobius"/>
    </source>
</evidence>